<proteinExistence type="predicted"/>
<evidence type="ECO:0000313" key="2">
    <source>
        <dbReference type="EMBL" id="SES47982.1"/>
    </source>
</evidence>
<dbReference type="AlphaFoldDB" id="A0A1H9XP92"/>
<sequence length="181" mass="19931">MGDVGIVGAPWNMARGRWQHWVAATSVVAALALVAVTLLGLWRWANHDRAEVVDQPVVVYTSNAACTMMRQTVHRLMPPSDATVQQRVKAIRAQNDAVELMLQQIRRVGLERVNNDLPMPAWLGDWESLVNAREAYAAALAKRASRPLSLKVPLDEEGQSIVSRMNDVGLDCSVPAELLSN</sequence>
<organism evidence="2 3">
    <name type="scientific">Pedococcus cremeus</name>
    <dbReference type="NCBI Taxonomy" id="587636"/>
    <lineage>
        <taxon>Bacteria</taxon>
        <taxon>Bacillati</taxon>
        <taxon>Actinomycetota</taxon>
        <taxon>Actinomycetes</taxon>
        <taxon>Micrococcales</taxon>
        <taxon>Intrasporangiaceae</taxon>
        <taxon>Pedococcus</taxon>
    </lineage>
</organism>
<evidence type="ECO:0000313" key="3">
    <source>
        <dbReference type="Proteomes" id="UP000199019"/>
    </source>
</evidence>
<keyword evidence="1" id="KW-1133">Transmembrane helix</keyword>
<gene>
    <name evidence="2" type="ORF">SAMN05216199_0015</name>
</gene>
<reference evidence="3" key="1">
    <citation type="submission" date="2016-10" db="EMBL/GenBank/DDBJ databases">
        <authorList>
            <person name="Varghese N."/>
            <person name="Submissions S."/>
        </authorList>
    </citation>
    <scope>NUCLEOTIDE SEQUENCE [LARGE SCALE GENOMIC DNA]</scope>
    <source>
        <strain evidence="3">CGMCC 1.6963</strain>
    </source>
</reference>
<name>A0A1H9XP92_9MICO</name>
<feature type="transmembrane region" description="Helical" evidence="1">
    <location>
        <begin position="20"/>
        <end position="42"/>
    </location>
</feature>
<dbReference type="Proteomes" id="UP000199019">
    <property type="component" value="Unassembled WGS sequence"/>
</dbReference>
<protein>
    <submittedName>
        <fullName evidence="2">Uncharacterized protein</fullName>
    </submittedName>
</protein>
<keyword evidence="3" id="KW-1185">Reference proteome</keyword>
<evidence type="ECO:0000256" key="1">
    <source>
        <dbReference type="SAM" id="Phobius"/>
    </source>
</evidence>
<keyword evidence="1" id="KW-0812">Transmembrane</keyword>
<dbReference type="STRING" id="587636.SAMN05216199_0015"/>
<dbReference type="EMBL" id="FOHB01000010">
    <property type="protein sequence ID" value="SES47982.1"/>
    <property type="molecule type" value="Genomic_DNA"/>
</dbReference>
<accession>A0A1H9XP92</accession>
<keyword evidence="1" id="KW-0472">Membrane</keyword>